<dbReference type="OMA" id="YVEWLND"/>
<evidence type="ECO:0000313" key="3">
    <source>
        <dbReference type="EnsemblProtists" id="Phyra82253"/>
    </source>
</evidence>
<feature type="compositionally biased region" description="Acidic residues" evidence="1">
    <location>
        <begin position="474"/>
        <end position="485"/>
    </location>
</feature>
<dbReference type="GO" id="GO:0000340">
    <property type="term" value="F:RNA 7-methylguanosine cap binding"/>
    <property type="evidence" value="ECO:0007669"/>
    <property type="project" value="InterPro"/>
</dbReference>
<name>H3GXE2_PHYRM</name>
<evidence type="ECO:0000313" key="4">
    <source>
        <dbReference type="Proteomes" id="UP000005238"/>
    </source>
</evidence>
<dbReference type="VEuPathDB" id="FungiDB:KRP22_13016"/>
<dbReference type="Proteomes" id="UP000005238">
    <property type="component" value="Unassembled WGS sequence"/>
</dbReference>
<dbReference type="PANTHER" id="PTHR16291:SF0">
    <property type="entry name" value="NUCLEAR CAP-BINDING PROTEIN SUBUNIT 3"/>
    <property type="match status" value="1"/>
</dbReference>
<dbReference type="EnsemblProtists" id="Phyra82253">
    <property type="protein sequence ID" value="Phyra82253"/>
    <property type="gene ID" value="Phyra82253"/>
</dbReference>
<feature type="compositionally biased region" description="Basic and acidic residues" evidence="1">
    <location>
        <begin position="558"/>
        <end position="603"/>
    </location>
</feature>
<accession>H3GXE2</accession>
<reference evidence="4" key="1">
    <citation type="journal article" date="2006" name="Science">
        <title>Phytophthora genome sequences uncover evolutionary origins and mechanisms of pathogenesis.</title>
        <authorList>
            <person name="Tyler B.M."/>
            <person name="Tripathy S."/>
            <person name="Zhang X."/>
            <person name="Dehal P."/>
            <person name="Jiang R.H."/>
            <person name="Aerts A."/>
            <person name="Arredondo F.D."/>
            <person name="Baxter L."/>
            <person name="Bensasson D."/>
            <person name="Beynon J.L."/>
            <person name="Chapman J."/>
            <person name="Damasceno C.M."/>
            <person name="Dorrance A.E."/>
            <person name="Dou D."/>
            <person name="Dickerman A.W."/>
            <person name="Dubchak I.L."/>
            <person name="Garbelotto M."/>
            <person name="Gijzen M."/>
            <person name="Gordon S.G."/>
            <person name="Govers F."/>
            <person name="Grunwald N.J."/>
            <person name="Huang W."/>
            <person name="Ivors K.L."/>
            <person name="Jones R.W."/>
            <person name="Kamoun S."/>
            <person name="Krampis K."/>
            <person name="Lamour K.H."/>
            <person name="Lee M.K."/>
            <person name="McDonald W.H."/>
            <person name="Medina M."/>
            <person name="Meijer H.J."/>
            <person name="Nordberg E.K."/>
            <person name="Maclean D.J."/>
            <person name="Ospina-Giraldo M.D."/>
            <person name="Morris P.F."/>
            <person name="Phuntumart V."/>
            <person name="Putnam N.H."/>
            <person name="Rash S."/>
            <person name="Rose J.K."/>
            <person name="Sakihama Y."/>
            <person name="Salamov A.A."/>
            <person name="Savidor A."/>
            <person name="Scheuring C.F."/>
            <person name="Smith B.M."/>
            <person name="Sobral B.W."/>
            <person name="Terry A."/>
            <person name="Torto-Alalibo T.A."/>
            <person name="Win J."/>
            <person name="Xu Z."/>
            <person name="Zhang H."/>
            <person name="Grigoriev I.V."/>
            <person name="Rokhsar D.S."/>
            <person name="Boore J.L."/>
        </authorList>
    </citation>
    <scope>NUCLEOTIDE SEQUENCE [LARGE SCALE GENOMIC DNA]</scope>
    <source>
        <strain evidence="4">Pr102</strain>
    </source>
</reference>
<feature type="compositionally biased region" description="Polar residues" evidence="1">
    <location>
        <begin position="508"/>
        <end position="523"/>
    </location>
</feature>
<dbReference type="Pfam" id="PF10309">
    <property type="entry name" value="NCBP3"/>
    <property type="match status" value="1"/>
</dbReference>
<feature type="domain" description="Farnesoic acid O-methyl transferase" evidence="2">
    <location>
        <begin position="92"/>
        <end position="186"/>
    </location>
</feature>
<dbReference type="eggNOG" id="ENOG502QRX4">
    <property type="taxonomic scope" value="Eukaryota"/>
</dbReference>
<feature type="compositionally biased region" description="Basic and acidic residues" evidence="1">
    <location>
        <begin position="535"/>
        <end position="547"/>
    </location>
</feature>
<dbReference type="STRING" id="164328.H3GXE2"/>
<dbReference type="GO" id="GO:0000339">
    <property type="term" value="F:RNA cap binding"/>
    <property type="evidence" value="ECO:0000318"/>
    <property type="project" value="GO_Central"/>
</dbReference>
<dbReference type="InterPro" id="IPR019416">
    <property type="entry name" value="NCBP3"/>
</dbReference>
<protein>
    <recommendedName>
        <fullName evidence="2">Farnesoic acid O-methyl transferase domain-containing protein</fullName>
    </recommendedName>
</protein>
<proteinExistence type="predicted"/>
<dbReference type="GO" id="GO:0003729">
    <property type="term" value="F:mRNA binding"/>
    <property type="evidence" value="ECO:0000318"/>
    <property type="project" value="GO_Central"/>
</dbReference>
<feature type="region of interest" description="Disordered" evidence="1">
    <location>
        <begin position="68"/>
        <end position="88"/>
    </location>
</feature>
<sequence length="623" mass="69007">MDASSPSELQLGALYGRYRNWRSPSSPPSDAPMEDASSEAPLLPLAALIVQFEASAREDLRVGFAPSVDASTDASEDGTAGEKRRKSHPEWKYEVAVGTSGNTELVWRKSASGRSQEVDLARVFVGRSCSAQEFVAYWVVVDMKSGSLSCGVGEQVGQDALATCQDPEFVSVTQAAFTSWDSSVSLRNIQVHGVYEGQTEAIAAATVAAFPAPRAMIRADPLGKEDLLTAEQRQQYEAEYAATKRRAERFGAPFAPPDIKKFLDPREVRKLQRTGAIVPGFSTGIDILSHEEQSKREQRMKRFDTPQFAVEYSAEAARALEQGVTQEEWAEKQRDQEKLRARAQKFGLSAEEDRSQVALTGLSPATAKVGRERCDVKAPATEDQPVAFRDDALHVYSLDDKFQQVRTSDVLEYFVGYGPAYVEWLNDSSCTVVFQDNFTAGRALIALAKEIPPQSLKQKKEASKAAGDAPASGEDVEMADAETPADNESATAMEDEEEEVEVPDVAFNRSQWHLGNPIGSQTQARDKKWRLLLRKATDEDFPPEKLPKKGMYHSRGSQRHDSRGSRRRNDREYGSSSRRGSDRSRTHPYGEFREDRRGEEPSGGRRRRNKNDDRDTGSFGTGL</sequence>
<feature type="region of interest" description="Disordered" evidence="1">
    <location>
        <begin position="455"/>
        <end position="623"/>
    </location>
</feature>
<dbReference type="HOGENOM" id="CLU_437758_0_0_1"/>
<evidence type="ECO:0000256" key="1">
    <source>
        <dbReference type="SAM" id="MobiDB-lite"/>
    </source>
</evidence>
<dbReference type="InterPro" id="IPR022041">
    <property type="entry name" value="Methyltransf_FA"/>
</dbReference>
<dbReference type="EMBL" id="DS566066">
    <property type="status" value="NOT_ANNOTATED_CDS"/>
    <property type="molecule type" value="Genomic_DNA"/>
</dbReference>
<dbReference type="Pfam" id="PF12248">
    <property type="entry name" value="Methyltransf_FA"/>
    <property type="match status" value="1"/>
</dbReference>
<reference evidence="3" key="2">
    <citation type="submission" date="2015-06" db="UniProtKB">
        <authorList>
            <consortium name="EnsemblProtists"/>
        </authorList>
    </citation>
    <scope>IDENTIFICATION</scope>
    <source>
        <strain evidence="3">Pr102</strain>
    </source>
</reference>
<feature type="compositionally biased region" description="Acidic residues" evidence="1">
    <location>
        <begin position="493"/>
        <end position="502"/>
    </location>
</feature>
<dbReference type="VEuPathDB" id="FungiDB:KRP23_12505"/>
<dbReference type="Gene3D" id="3.30.70.330">
    <property type="match status" value="1"/>
</dbReference>
<dbReference type="InParanoid" id="H3GXE2"/>
<organism evidence="3 4">
    <name type="scientific">Phytophthora ramorum</name>
    <name type="common">Sudden oak death agent</name>
    <dbReference type="NCBI Taxonomy" id="164328"/>
    <lineage>
        <taxon>Eukaryota</taxon>
        <taxon>Sar</taxon>
        <taxon>Stramenopiles</taxon>
        <taxon>Oomycota</taxon>
        <taxon>Peronosporomycetes</taxon>
        <taxon>Peronosporales</taxon>
        <taxon>Peronosporaceae</taxon>
        <taxon>Phytophthora</taxon>
    </lineage>
</organism>
<dbReference type="InterPro" id="IPR012677">
    <property type="entry name" value="Nucleotide-bd_a/b_plait_sf"/>
</dbReference>
<evidence type="ECO:0000259" key="2">
    <source>
        <dbReference type="Pfam" id="PF12248"/>
    </source>
</evidence>
<dbReference type="PANTHER" id="PTHR16291">
    <property type="entry name" value="NUCLEAR CAP-BINDING PROTEIN SUBUNIT 3"/>
    <property type="match status" value="1"/>
</dbReference>
<keyword evidence="4" id="KW-1185">Reference proteome</keyword>
<dbReference type="GO" id="GO:0005634">
    <property type="term" value="C:nucleus"/>
    <property type="evidence" value="ECO:0000318"/>
    <property type="project" value="GO_Central"/>
</dbReference>
<dbReference type="AlphaFoldDB" id="H3GXE2"/>